<comment type="caution">
    <text evidence="3">The sequence shown here is derived from an EMBL/GenBank/DDBJ whole genome shotgun (WGS) entry which is preliminary data.</text>
</comment>
<evidence type="ECO:0008006" key="5">
    <source>
        <dbReference type="Google" id="ProtNLM"/>
    </source>
</evidence>
<accession>A0A0N0GPH8</accession>
<dbReference type="Pfam" id="PF11745">
    <property type="entry name" value="DUF3304"/>
    <property type="match status" value="1"/>
</dbReference>
<dbReference type="InterPro" id="IPR021733">
    <property type="entry name" value="DUF3304"/>
</dbReference>
<dbReference type="OrthoDB" id="8584887at2"/>
<evidence type="ECO:0000256" key="2">
    <source>
        <dbReference type="SAM" id="SignalP"/>
    </source>
</evidence>
<sequence length="178" mass="19315">MFFCISNRVLQSALLGMLAMSLAACGHGAGNAFNSDKFTPTPVVPINHTTAGLNWMKVNGGAGTGCCVMLPNQWRPGLKATIEWETDPAPREKVKKVPSGGAFDEDAWKAHEAKFGSHKAVVDIPQYPDNTTCKLQVHLLTCSRVKVTTTCLRYDDPDYPIQEPEDVPEPKSCSGVKP</sequence>
<dbReference type="EMBL" id="LAQT01000005">
    <property type="protein sequence ID" value="KPC53780.1"/>
    <property type="molecule type" value="Genomic_DNA"/>
</dbReference>
<dbReference type="Proteomes" id="UP000037939">
    <property type="component" value="Unassembled WGS sequence"/>
</dbReference>
<feature type="chain" id="PRO_5005849784" description="DUF3304 domain-containing protein" evidence="2">
    <location>
        <begin position="24"/>
        <end position="178"/>
    </location>
</feature>
<dbReference type="STRING" id="857265.WG78_08050"/>
<evidence type="ECO:0000256" key="1">
    <source>
        <dbReference type="SAM" id="MobiDB-lite"/>
    </source>
</evidence>
<gene>
    <name evidence="3" type="ORF">WG78_08050</name>
</gene>
<dbReference type="AlphaFoldDB" id="A0A0N0GPH8"/>
<dbReference type="RefSeq" id="WP_053937270.1">
    <property type="nucleotide sequence ID" value="NZ_LAQT01000005.1"/>
</dbReference>
<proteinExistence type="predicted"/>
<feature type="signal peptide" evidence="2">
    <location>
        <begin position="1"/>
        <end position="23"/>
    </location>
</feature>
<reference evidence="3 4" key="1">
    <citation type="submission" date="2015-07" db="EMBL/GenBank/DDBJ databases">
        <title>Draft genome sequence of the Amantichitinum ursilacus IGB-41, a new chitin-degrading bacterium.</title>
        <authorList>
            <person name="Kirstahler P."/>
            <person name="Guenther M."/>
            <person name="Grumaz C."/>
            <person name="Rupp S."/>
            <person name="Zibek S."/>
            <person name="Sohn K."/>
        </authorList>
    </citation>
    <scope>NUCLEOTIDE SEQUENCE [LARGE SCALE GENOMIC DNA]</scope>
    <source>
        <strain evidence="3 4">IGB-41</strain>
    </source>
</reference>
<organism evidence="3 4">
    <name type="scientific">Amantichitinum ursilacus</name>
    <dbReference type="NCBI Taxonomy" id="857265"/>
    <lineage>
        <taxon>Bacteria</taxon>
        <taxon>Pseudomonadati</taxon>
        <taxon>Pseudomonadota</taxon>
        <taxon>Betaproteobacteria</taxon>
        <taxon>Neisseriales</taxon>
        <taxon>Chitinibacteraceae</taxon>
        <taxon>Amantichitinum</taxon>
    </lineage>
</organism>
<protein>
    <recommendedName>
        <fullName evidence="5">DUF3304 domain-containing protein</fullName>
    </recommendedName>
</protein>
<keyword evidence="4" id="KW-1185">Reference proteome</keyword>
<keyword evidence="2" id="KW-0732">Signal</keyword>
<evidence type="ECO:0000313" key="3">
    <source>
        <dbReference type="EMBL" id="KPC53780.1"/>
    </source>
</evidence>
<feature type="region of interest" description="Disordered" evidence="1">
    <location>
        <begin position="158"/>
        <end position="178"/>
    </location>
</feature>
<name>A0A0N0GPH8_9NEIS</name>
<evidence type="ECO:0000313" key="4">
    <source>
        <dbReference type="Proteomes" id="UP000037939"/>
    </source>
</evidence>